<feature type="transmembrane region" description="Helical" evidence="6">
    <location>
        <begin position="360"/>
        <end position="385"/>
    </location>
</feature>
<keyword evidence="3 6" id="KW-0812">Transmembrane</keyword>
<keyword evidence="2" id="KW-1003">Cell membrane</keyword>
<keyword evidence="4 6" id="KW-1133">Transmembrane helix</keyword>
<name>A0A8J7WAT2_9EURY</name>
<evidence type="ECO:0000313" key="8">
    <source>
        <dbReference type="EMBL" id="MBR1369542.1"/>
    </source>
</evidence>
<feature type="transmembrane region" description="Helical" evidence="6">
    <location>
        <begin position="542"/>
        <end position="563"/>
    </location>
</feature>
<comment type="subcellular location">
    <subcellularLocation>
        <location evidence="1">Cell membrane</location>
        <topology evidence="1">Multi-pass membrane protein</topology>
    </subcellularLocation>
</comment>
<feature type="transmembrane region" description="Helical" evidence="6">
    <location>
        <begin position="37"/>
        <end position="63"/>
    </location>
</feature>
<organism evidence="8 9">
    <name type="scientific">Methanocalculus chunghsingensis</name>
    <dbReference type="NCBI Taxonomy" id="156457"/>
    <lineage>
        <taxon>Archaea</taxon>
        <taxon>Methanobacteriati</taxon>
        <taxon>Methanobacteriota</taxon>
        <taxon>Stenosarchaea group</taxon>
        <taxon>Methanomicrobia</taxon>
        <taxon>Methanomicrobiales</taxon>
        <taxon>Methanocalculaceae</taxon>
        <taxon>Methanocalculus</taxon>
    </lineage>
</organism>
<feature type="transmembrane region" description="Helical" evidence="6">
    <location>
        <begin position="625"/>
        <end position="643"/>
    </location>
</feature>
<reference evidence="8" key="1">
    <citation type="submission" date="2014-12" db="EMBL/GenBank/DDBJ databases">
        <authorList>
            <person name="Huang H.-H."/>
            <person name="Chen S.-C."/>
            <person name="Lai M.-C."/>
        </authorList>
    </citation>
    <scope>NUCLEOTIDE SEQUENCE</scope>
    <source>
        <strain evidence="8">K1F9705b</strain>
    </source>
</reference>
<dbReference type="InterPro" id="IPR056569">
    <property type="entry name" value="ArlJ-like"/>
</dbReference>
<dbReference type="EMBL" id="JWHL01000014">
    <property type="protein sequence ID" value="MBR1369542.1"/>
    <property type="molecule type" value="Genomic_DNA"/>
</dbReference>
<comment type="caution">
    <text evidence="8">The sequence shown here is derived from an EMBL/GenBank/DDBJ whole genome shotgun (WGS) entry which is preliminary data.</text>
</comment>
<feature type="transmembrane region" description="Helical" evidence="6">
    <location>
        <begin position="405"/>
        <end position="424"/>
    </location>
</feature>
<dbReference type="Proteomes" id="UP000730161">
    <property type="component" value="Unassembled WGS sequence"/>
</dbReference>
<dbReference type="AlphaFoldDB" id="A0A8J7WAT2"/>
<evidence type="ECO:0000256" key="4">
    <source>
        <dbReference type="ARBA" id="ARBA00022989"/>
    </source>
</evidence>
<feature type="transmembrane region" description="Helical" evidence="6">
    <location>
        <begin position="94"/>
        <end position="117"/>
    </location>
</feature>
<proteinExistence type="predicted"/>
<feature type="transmembrane region" description="Helical" evidence="6">
    <location>
        <begin position="246"/>
        <end position="272"/>
    </location>
</feature>
<dbReference type="InterPro" id="IPR042094">
    <property type="entry name" value="T2SS_GspF_sf"/>
</dbReference>
<evidence type="ECO:0000256" key="6">
    <source>
        <dbReference type="SAM" id="Phobius"/>
    </source>
</evidence>
<sequence>MMLYERIRRLARRDPLRFQHIRNDILSARMGITVERFFFNALLMGCLTGGIFGILFFFLAGVFEPIVISQAAYEFSRQNLLRVPLLGELPFEDLLFRSVASIIIFCISAYAAFRLALAFPALVKSNRATRINLTLHNAVAYMYAMRRGGAELIEIFRSLSENAHVYGEVSLEFRQVVRDCDFFGHDIVSALRELQLSTPSAKMKDFIQDLLSVIESGGNMTGFLQAKVNLYQDEARFEQKQFLSTLSLVAEGYVTLFVAGPLFLIIVMVVMGMMGPGALMQLNIVIYALIPIGTAIFIVFIDMITSQPDKVQRYSIVQELHEYPDVRVRDIQKSHEKGLIERLKKYDRMTRVREFFSDPLHYFLVLPSRVFYFTVPIGIIYLTFWYLQIPDYGNTELFIRVFDDYVIATFLIIFGPYAIAHTIWSRRISEIEASLPDFLQRLAGINEVGLTIAKALSILVRTNLGLLSYEIKKIKRDLEWGANVEDALVRFEERLSTPSISRTVTLITRASAMSGEIGQVLNIAASDAEMSETLKRERGGEMFLYTAVVYLAFFVFIFVVMVIGTQFLPVIEMADTDSAPAGTAFSAVGAISALTYGRLFYHAVVIQAICSGLLAGLMGESTLAAGVKHSCIMVLAAFVIFAIF</sequence>
<feature type="transmembrane region" description="Helical" evidence="6">
    <location>
        <begin position="284"/>
        <end position="304"/>
    </location>
</feature>
<dbReference type="PANTHER" id="PTHR35402">
    <property type="entry name" value="INTEGRAL MEMBRANE PROTEIN-RELATED"/>
    <property type="match status" value="1"/>
</dbReference>
<feature type="domain" description="Type II secretion system protein GspF" evidence="7">
    <location>
        <begin position="140"/>
        <end position="267"/>
    </location>
</feature>
<accession>A0A8J7WAT2</accession>
<evidence type="ECO:0000259" key="7">
    <source>
        <dbReference type="Pfam" id="PF00482"/>
    </source>
</evidence>
<evidence type="ECO:0000256" key="3">
    <source>
        <dbReference type="ARBA" id="ARBA00022692"/>
    </source>
</evidence>
<dbReference type="GO" id="GO:0005886">
    <property type="term" value="C:plasma membrane"/>
    <property type="evidence" value="ECO:0007669"/>
    <property type="project" value="UniProtKB-SubCell"/>
</dbReference>
<dbReference type="RefSeq" id="WP_211531254.1">
    <property type="nucleotide sequence ID" value="NZ_JWHL01000014.1"/>
</dbReference>
<evidence type="ECO:0000256" key="2">
    <source>
        <dbReference type="ARBA" id="ARBA00022475"/>
    </source>
</evidence>
<evidence type="ECO:0000256" key="1">
    <source>
        <dbReference type="ARBA" id="ARBA00004651"/>
    </source>
</evidence>
<dbReference type="PANTHER" id="PTHR35402:SF1">
    <property type="entry name" value="TYPE II SECRETION SYSTEM PROTEIN GSPF DOMAIN-CONTAINING PROTEIN"/>
    <property type="match status" value="1"/>
</dbReference>
<keyword evidence="9" id="KW-1185">Reference proteome</keyword>
<dbReference type="InterPro" id="IPR018076">
    <property type="entry name" value="T2SS_GspF_dom"/>
</dbReference>
<dbReference type="Pfam" id="PF00482">
    <property type="entry name" value="T2SSF"/>
    <property type="match status" value="2"/>
</dbReference>
<evidence type="ECO:0000256" key="5">
    <source>
        <dbReference type="ARBA" id="ARBA00023136"/>
    </source>
</evidence>
<feature type="domain" description="Type II secretion system protein GspF" evidence="7">
    <location>
        <begin position="438"/>
        <end position="563"/>
    </location>
</feature>
<evidence type="ECO:0000313" key="9">
    <source>
        <dbReference type="Proteomes" id="UP000730161"/>
    </source>
</evidence>
<protein>
    <submittedName>
        <fullName evidence="8">Secretion system protein</fullName>
    </submittedName>
</protein>
<keyword evidence="5 6" id="KW-0472">Membrane</keyword>
<gene>
    <name evidence="8" type="ORF">RJ53_08605</name>
</gene>
<dbReference type="OrthoDB" id="12374at2157"/>
<dbReference type="Gene3D" id="1.20.81.30">
    <property type="entry name" value="Type II secretion system (T2SS), domain F"/>
    <property type="match status" value="1"/>
</dbReference>